<evidence type="ECO:0000313" key="6">
    <source>
        <dbReference type="EMBL" id="VFU12915.1"/>
    </source>
</evidence>
<gene>
    <name evidence="6" type="ORF">SCFA_1920006</name>
</gene>
<feature type="transmembrane region" description="Helical" evidence="5">
    <location>
        <begin position="100"/>
        <end position="122"/>
    </location>
</feature>
<dbReference type="InterPro" id="IPR052951">
    <property type="entry name" value="Tellurite_res_ion_channel"/>
</dbReference>
<keyword evidence="2 5" id="KW-0812">Transmembrane</keyword>
<feature type="transmembrane region" description="Helical" evidence="5">
    <location>
        <begin position="192"/>
        <end position="214"/>
    </location>
</feature>
<dbReference type="GO" id="GO:0046583">
    <property type="term" value="F:monoatomic cation efflux transmembrane transporter activity"/>
    <property type="evidence" value="ECO:0007669"/>
    <property type="project" value="TreeGrafter"/>
</dbReference>
<evidence type="ECO:0000256" key="4">
    <source>
        <dbReference type="ARBA" id="ARBA00023136"/>
    </source>
</evidence>
<feature type="transmembrane region" description="Helical" evidence="5">
    <location>
        <begin position="163"/>
        <end position="180"/>
    </location>
</feature>
<reference evidence="6" key="1">
    <citation type="submission" date="2019-03" db="EMBL/GenBank/DDBJ databases">
        <authorList>
            <person name="Hao L."/>
        </authorList>
    </citation>
    <scope>NUCLEOTIDE SEQUENCE</scope>
</reference>
<evidence type="ECO:0000256" key="1">
    <source>
        <dbReference type="ARBA" id="ARBA00004141"/>
    </source>
</evidence>
<evidence type="ECO:0000256" key="2">
    <source>
        <dbReference type="ARBA" id="ARBA00022692"/>
    </source>
</evidence>
<dbReference type="InterPro" id="IPR004695">
    <property type="entry name" value="SLAC1/Mae1/Ssu1/TehA"/>
</dbReference>
<feature type="transmembrane region" description="Helical" evidence="5">
    <location>
        <begin position="286"/>
        <end position="308"/>
    </location>
</feature>
<protein>
    <submittedName>
        <fullName evidence="6">Potassium-tellurite ethidium and proflavin transporter</fullName>
    </submittedName>
</protein>
<feature type="transmembrane region" description="Helical" evidence="5">
    <location>
        <begin position="74"/>
        <end position="94"/>
    </location>
</feature>
<keyword evidence="3 5" id="KW-1133">Transmembrane helix</keyword>
<evidence type="ECO:0000256" key="3">
    <source>
        <dbReference type="ARBA" id="ARBA00022989"/>
    </source>
</evidence>
<keyword evidence="4 5" id="KW-0472">Membrane</keyword>
<dbReference type="CDD" id="cd09325">
    <property type="entry name" value="TDT_C4-dicarb_trans"/>
    <property type="match status" value="1"/>
</dbReference>
<name>A0A485LZ39_9ZZZZ</name>
<comment type="subcellular location">
    <subcellularLocation>
        <location evidence="1">Membrane</location>
        <topology evidence="1">Multi-pass membrane protein</topology>
    </subcellularLocation>
</comment>
<feature type="transmembrane region" description="Helical" evidence="5">
    <location>
        <begin position="249"/>
        <end position="266"/>
    </location>
</feature>
<organism evidence="6">
    <name type="scientific">anaerobic digester metagenome</name>
    <dbReference type="NCBI Taxonomy" id="1263854"/>
    <lineage>
        <taxon>unclassified sequences</taxon>
        <taxon>metagenomes</taxon>
        <taxon>ecological metagenomes</taxon>
    </lineage>
</organism>
<dbReference type="AlphaFoldDB" id="A0A485LZ39"/>
<dbReference type="EMBL" id="CAADRN010000104">
    <property type="protein sequence ID" value="VFU12915.1"/>
    <property type="molecule type" value="Genomic_DNA"/>
</dbReference>
<dbReference type="InterPro" id="IPR038665">
    <property type="entry name" value="Voltage-dep_anion_channel_sf"/>
</dbReference>
<dbReference type="Gene3D" id="1.50.10.150">
    <property type="entry name" value="Voltage-dependent anion channel"/>
    <property type="match status" value="1"/>
</dbReference>
<feature type="transmembrane region" description="Helical" evidence="5">
    <location>
        <begin position="220"/>
        <end position="242"/>
    </location>
</feature>
<accession>A0A485LZ39</accession>
<evidence type="ECO:0000256" key="5">
    <source>
        <dbReference type="SAM" id="Phobius"/>
    </source>
</evidence>
<proteinExistence type="predicted"/>
<dbReference type="PANTHER" id="PTHR37955:SF1">
    <property type="entry name" value="DEP DOMAIN-CONTAINING PROTEIN"/>
    <property type="match status" value="1"/>
</dbReference>
<feature type="transmembrane region" description="Helical" evidence="5">
    <location>
        <begin position="134"/>
        <end position="157"/>
    </location>
</feature>
<sequence length="327" mass="36151">MQIKVKRKMICLIKSLPVPAAGLMLGLAAAGNLTASYGMIFKVVFGVISAVLLLLLLTKAACATGALREDLKNPAIAGIAGTFPMGIMILSGYIQPVSPFAGYLMWIAGILIHCVLIIYFTIRFIPGFRVQKVLPGYFVVYVGIAAASLTAPVFNAIGTGRGLFWFGFISYLILLPMLTYRVFVIKSIPEPLLPTLTIFAAPASLCLVGYLKLYQEINMTIFWLLTFLAIIMLLAVLLYLPIMLRLKFYPSYSAFTFPLVISAIAIKDIDSYLSKMHIDLPAALGYLVYFQEILAVILVIYVLIRYIVFMLLQRPRVEPQNVQSVSK</sequence>
<dbReference type="GO" id="GO:0005886">
    <property type="term" value="C:plasma membrane"/>
    <property type="evidence" value="ECO:0007669"/>
    <property type="project" value="TreeGrafter"/>
</dbReference>
<feature type="transmembrane region" description="Helical" evidence="5">
    <location>
        <begin position="40"/>
        <end position="62"/>
    </location>
</feature>
<dbReference type="Pfam" id="PF03595">
    <property type="entry name" value="SLAC1"/>
    <property type="match status" value="1"/>
</dbReference>
<dbReference type="PANTHER" id="PTHR37955">
    <property type="entry name" value="TELLURITE RESISTANCE PROTEIN TEHA"/>
    <property type="match status" value="1"/>
</dbReference>